<organism evidence="1 2">
    <name type="scientific">Trichoderma arundinaceum</name>
    <dbReference type="NCBI Taxonomy" id="490622"/>
    <lineage>
        <taxon>Eukaryota</taxon>
        <taxon>Fungi</taxon>
        <taxon>Dikarya</taxon>
        <taxon>Ascomycota</taxon>
        <taxon>Pezizomycotina</taxon>
        <taxon>Sordariomycetes</taxon>
        <taxon>Hypocreomycetidae</taxon>
        <taxon>Hypocreales</taxon>
        <taxon>Hypocreaceae</taxon>
        <taxon>Trichoderma</taxon>
    </lineage>
</organism>
<dbReference type="InterPro" id="IPR032710">
    <property type="entry name" value="NTF2-like_dom_sf"/>
</dbReference>
<dbReference type="SUPFAM" id="SSF54427">
    <property type="entry name" value="NTF2-like"/>
    <property type="match status" value="1"/>
</dbReference>
<evidence type="ECO:0008006" key="3">
    <source>
        <dbReference type="Google" id="ProtNLM"/>
    </source>
</evidence>
<dbReference type="Proteomes" id="UP000266272">
    <property type="component" value="Unassembled WGS sequence"/>
</dbReference>
<protein>
    <recommendedName>
        <fullName evidence="3">SnoaL-like domain-containing protein</fullName>
    </recommendedName>
</protein>
<evidence type="ECO:0000313" key="1">
    <source>
        <dbReference type="EMBL" id="RFU80029.1"/>
    </source>
</evidence>
<name>A0A395NV97_TRIAR</name>
<sequence>MSAVSPFSSKEAFATAIEAAFNCSDSDFEAKILNLYTKDTIITVNRNRMTWNEFVSYVQAVRDRTASVEIKSQHLLRDGNMFSEKHVAYGLGKDGKKTGAEALVIGELNEDGKAIWMEEIAVMLSDEEANPPKAT</sequence>
<evidence type="ECO:0000313" key="2">
    <source>
        <dbReference type="Proteomes" id="UP000266272"/>
    </source>
</evidence>
<accession>A0A395NV97</accession>
<dbReference type="EMBL" id="PXOA01000127">
    <property type="protein sequence ID" value="RFU80029.1"/>
    <property type="molecule type" value="Genomic_DNA"/>
</dbReference>
<comment type="caution">
    <text evidence="1">The sequence shown here is derived from an EMBL/GenBank/DDBJ whole genome shotgun (WGS) entry which is preliminary data.</text>
</comment>
<reference evidence="1 2" key="1">
    <citation type="journal article" date="2018" name="PLoS Pathog.">
        <title>Evolution of structural diversity of trichothecenes, a family of toxins produced by plant pathogenic and entomopathogenic fungi.</title>
        <authorList>
            <person name="Proctor R.H."/>
            <person name="McCormick S.P."/>
            <person name="Kim H.S."/>
            <person name="Cardoza R.E."/>
            <person name="Stanley A.M."/>
            <person name="Lindo L."/>
            <person name="Kelly A."/>
            <person name="Brown D.W."/>
            <person name="Lee T."/>
            <person name="Vaughan M.M."/>
            <person name="Alexander N.J."/>
            <person name="Busman M."/>
            <person name="Gutierrez S."/>
        </authorList>
    </citation>
    <scope>NUCLEOTIDE SEQUENCE [LARGE SCALE GENOMIC DNA]</scope>
    <source>
        <strain evidence="1 2">IBT 40837</strain>
    </source>
</reference>
<keyword evidence="2" id="KW-1185">Reference proteome</keyword>
<gene>
    <name evidence="1" type="ORF">TARUN_2147</name>
</gene>
<dbReference type="AlphaFoldDB" id="A0A395NV97"/>
<dbReference type="OrthoDB" id="4879705at2759"/>
<proteinExistence type="predicted"/>